<dbReference type="GO" id="GO:0008270">
    <property type="term" value="F:zinc ion binding"/>
    <property type="evidence" value="ECO:0007669"/>
    <property type="project" value="UniProtKB-KW"/>
</dbReference>
<dbReference type="FunFam" id="3.30.160.60:FF:002343">
    <property type="entry name" value="Zinc finger protein 33A"/>
    <property type="match status" value="1"/>
</dbReference>
<accession>B7P8H3</accession>
<dbReference type="PROSITE" id="PS00028">
    <property type="entry name" value="ZINC_FINGER_C2H2_1"/>
    <property type="match status" value="4"/>
</dbReference>
<keyword evidence="2" id="KW-0677">Repeat</keyword>
<evidence type="ECO:0000259" key="7">
    <source>
        <dbReference type="PROSITE" id="PS50157"/>
    </source>
</evidence>
<dbReference type="VEuPathDB" id="VectorBase:ISCW016664"/>
<dbReference type="SUPFAM" id="SSF57667">
    <property type="entry name" value="beta-beta-alpha zinc fingers"/>
    <property type="match status" value="2"/>
</dbReference>
<sequence length="207" mass="23124">MYPVATFLPAAQVAIPCQRGSAGPPFVPPRRWKIRREKALHECRFCPYSCENSSGLVKHERTHTGEKPFQCQSCLKGFAVEANYVRHLKVHREGNFKCSFCDALFAHKKDRTVHERVHWGDTPRCDVCGRQFNSIASLIQHKELRHKKLPSKEAAPAVHEGGAVVKTEDDVSELLESLMEPGKGGEVTLVKVECPSVDVVEVSTPPL</sequence>
<dbReference type="PANTHER" id="PTHR23235:SF142">
    <property type="entry name" value="ZINC FINGER PROTEIN 384"/>
    <property type="match status" value="1"/>
</dbReference>
<evidence type="ECO:0000256" key="1">
    <source>
        <dbReference type="ARBA" id="ARBA00022723"/>
    </source>
</evidence>
<dbReference type="SMART" id="SM00355">
    <property type="entry name" value="ZnF_C2H2"/>
    <property type="match status" value="4"/>
</dbReference>
<dbReference type="GO" id="GO:0000978">
    <property type="term" value="F:RNA polymerase II cis-regulatory region sequence-specific DNA binding"/>
    <property type="evidence" value="ECO:0000318"/>
    <property type="project" value="GO_Central"/>
</dbReference>
<dbReference type="VEuPathDB" id="VectorBase:ISCI016664"/>
<organism>
    <name type="scientific">Ixodes scapularis</name>
    <name type="common">Black-legged tick</name>
    <name type="synonym">Deer tick</name>
    <dbReference type="NCBI Taxonomy" id="6945"/>
    <lineage>
        <taxon>Eukaryota</taxon>
        <taxon>Metazoa</taxon>
        <taxon>Ecdysozoa</taxon>
        <taxon>Arthropoda</taxon>
        <taxon>Chelicerata</taxon>
        <taxon>Arachnida</taxon>
        <taxon>Acari</taxon>
        <taxon>Parasitiformes</taxon>
        <taxon>Ixodida</taxon>
        <taxon>Ixodoidea</taxon>
        <taxon>Ixodidae</taxon>
        <taxon>Ixodinae</taxon>
        <taxon>Ixodes</taxon>
    </lineage>
</organism>
<dbReference type="PANTHER" id="PTHR23235">
    <property type="entry name" value="KRUEPPEL-LIKE TRANSCRIPTION FACTOR"/>
    <property type="match status" value="1"/>
</dbReference>
<dbReference type="HOGENOM" id="CLU_1327675_0_0_1"/>
<proteinExistence type="predicted"/>
<evidence type="ECO:0000313" key="10">
    <source>
        <dbReference type="Proteomes" id="UP000001555"/>
    </source>
</evidence>
<keyword evidence="10" id="KW-1185">Reference proteome</keyword>
<feature type="domain" description="C2H2-type" evidence="7">
    <location>
        <begin position="41"/>
        <end position="68"/>
    </location>
</feature>
<reference evidence="8 10" key="1">
    <citation type="submission" date="2008-03" db="EMBL/GenBank/DDBJ databases">
        <title>Annotation of Ixodes scapularis.</title>
        <authorList>
            <consortium name="Ixodes scapularis Genome Project Consortium"/>
            <person name="Caler E."/>
            <person name="Hannick L.I."/>
            <person name="Bidwell S."/>
            <person name="Joardar V."/>
            <person name="Thiagarajan M."/>
            <person name="Amedeo P."/>
            <person name="Galinsky K.J."/>
            <person name="Schobel S."/>
            <person name="Inman J."/>
            <person name="Hostetler J."/>
            <person name="Miller J."/>
            <person name="Hammond M."/>
            <person name="Megy K."/>
            <person name="Lawson D."/>
            <person name="Kodira C."/>
            <person name="Sutton G."/>
            <person name="Meyer J."/>
            <person name="Hill C.A."/>
            <person name="Birren B."/>
            <person name="Nene V."/>
            <person name="Collins F."/>
            <person name="Alarcon-Chaidez F."/>
            <person name="Wikel S."/>
            <person name="Strausberg R."/>
        </authorList>
    </citation>
    <scope>NUCLEOTIDE SEQUENCE [LARGE SCALE GENOMIC DNA]</scope>
    <source>
        <strain evidence="10">Wikel</strain>
        <strain evidence="8">Wikel colony</strain>
    </source>
</reference>
<evidence type="ECO:0000313" key="8">
    <source>
        <dbReference type="EMBL" id="EEC02895.1"/>
    </source>
</evidence>
<dbReference type="PROSITE" id="PS50157">
    <property type="entry name" value="ZINC_FINGER_C2H2_2"/>
    <property type="match status" value="4"/>
</dbReference>
<evidence type="ECO:0000256" key="5">
    <source>
        <dbReference type="ARBA" id="ARBA00023242"/>
    </source>
</evidence>
<dbReference type="InParanoid" id="B7P8H3"/>
<evidence type="ECO:0000256" key="4">
    <source>
        <dbReference type="ARBA" id="ARBA00022833"/>
    </source>
</evidence>
<dbReference type="InterPro" id="IPR036236">
    <property type="entry name" value="Znf_C2H2_sf"/>
</dbReference>
<evidence type="ECO:0000256" key="2">
    <source>
        <dbReference type="ARBA" id="ARBA00022737"/>
    </source>
</evidence>
<dbReference type="PaxDb" id="6945-B7P8H3"/>
<dbReference type="EMBL" id="ABJB010313959">
    <property type="status" value="NOT_ANNOTATED_CDS"/>
    <property type="molecule type" value="Genomic_DNA"/>
</dbReference>
<protein>
    <submittedName>
        <fullName evidence="8 9">Zinc finger protein, putative</fullName>
    </submittedName>
</protein>
<dbReference type="EMBL" id="DS657399">
    <property type="protein sequence ID" value="EEC02895.1"/>
    <property type="molecule type" value="Genomic_DNA"/>
</dbReference>
<dbReference type="InterPro" id="IPR013087">
    <property type="entry name" value="Znf_C2H2_type"/>
</dbReference>
<name>B7P8H3_IXOSC</name>
<feature type="domain" description="C2H2-type" evidence="7">
    <location>
        <begin position="69"/>
        <end position="91"/>
    </location>
</feature>
<feature type="domain" description="C2H2-type" evidence="7">
    <location>
        <begin position="123"/>
        <end position="146"/>
    </location>
</feature>
<feature type="domain" description="C2H2-type" evidence="7">
    <location>
        <begin position="96"/>
        <end position="123"/>
    </location>
</feature>
<dbReference type="EnsemblMetazoa" id="ISCW016664-RA">
    <property type="protein sequence ID" value="ISCW016664-PA"/>
    <property type="gene ID" value="ISCW016664"/>
</dbReference>
<keyword evidence="1" id="KW-0479">Metal-binding</keyword>
<dbReference type="GO" id="GO:0000981">
    <property type="term" value="F:DNA-binding transcription factor activity, RNA polymerase II-specific"/>
    <property type="evidence" value="ECO:0000318"/>
    <property type="project" value="GO_Central"/>
</dbReference>
<evidence type="ECO:0000256" key="3">
    <source>
        <dbReference type="ARBA" id="ARBA00022771"/>
    </source>
</evidence>
<evidence type="ECO:0000313" key="9">
    <source>
        <dbReference type="EnsemblMetazoa" id="ISCW016664-PA"/>
    </source>
</evidence>
<dbReference type="VEuPathDB" id="VectorBase:ISCP_004804"/>
<dbReference type="GO" id="GO:0006355">
    <property type="term" value="P:regulation of DNA-templated transcription"/>
    <property type="evidence" value="ECO:0000318"/>
    <property type="project" value="GO_Central"/>
</dbReference>
<evidence type="ECO:0000256" key="6">
    <source>
        <dbReference type="PROSITE-ProRule" id="PRU00042"/>
    </source>
</evidence>
<dbReference type="STRING" id="6945.B7P8H3"/>
<dbReference type="OrthoDB" id="6671661at2759"/>
<keyword evidence="4" id="KW-0862">Zinc</keyword>
<dbReference type="Proteomes" id="UP000001555">
    <property type="component" value="Unassembled WGS sequence"/>
</dbReference>
<gene>
    <name evidence="9" type="primary">8026153</name>
    <name evidence="8" type="ORF">IscW_ISCW016664</name>
</gene>
<dbReference type="Gene3D" id="3.30.160.60">
    <property type="entry name" value="Classic Zinc Finger"/>
    <property type="match status" value="3"/>
</dbReference>
<reference evidence="9" key="2">
    <citation type="submission" date="2020-05" db="UniProtKB">
        <authorList>
            <consortium name="EnsemblMetazoa"/>
        </authorList>
    </citation>
    <scope>IDENTIFICATION</scope>
    <source>
        <strain evidence="9">wikel</strain>
    </source>
</reference>
<keyword evidence="5" id="KW-0539">Nucleus</keyword>
<keyword evidence="3 6" id="KW-0863">Zinc-finger</keyword>
<dbReference type="AlphaFoldDB" id="B7P8H3"/>